<dbReference type="EMBL" id="JAWIIJ010000025">
    <property type="protein sequence ID" value="MDV2081097.1"/>
    <property type="molecule type" value="Genomic_DNA"/>
</dbReference>
<comment type="cofactor">
    <cofactor evidence="2">
        <name>Fe(2+)</name>
        <dbReference type="ChEBI" id="CHEBI:29033"/>
    </cofactor>
    <text evidence="2">Binds 1 Fe(2+) ion.</text>
</comment>
<accession>A0ABU3W3H3</accession>
<dbReference type="NCBIfam" id="NF001159">
    <property type="entry name" value="PRK00150.1-3"/>
    <property type="match status" value="1"/>
</dbReference>
<feature type="binding site" evidence="2">
    <location>
        <position position="91"/>
    </location>
    <ligand>
        <name>Fe cation</name>
        <dbReference type="ChEBI" id="CHEBI:24875"/>
    </ligand>
</feature>
<organism evidence="3 4">
    <name type="scientific">Marinobacter xestospongiae</name>
    <dbReference type="NCBI Taxonomy" id="994319"/>
    <lineage>
        <taxon>Bacteria</taxon>
        <taxon>Pseudomonadati</taxon>
        <taxon>Pseudomonadota</taxon>
        <taxon>Gammaproteobacteria</taxon>
        <taxon>Pseudomonadales</taxon>
        <taxon>Marinobacteraceae</taxon>
        <taxon>Marinobacter</taxon>
    </lineage>
</organism>
<name>A0ABU3W3H3_9GAMM</name>
<keyword evidence="2 3" id="KW-0378">Hydrolase</keyword>
<comment type="function">
    <text evidence="2">Removes the formyl group from the N-terminal Met of newly synthesized proteins. Requires at least a dipeptide for an efficient rate of reaction. N-terminal L-methionine is a prerequisite for activity but the enzyme has broad specificity at other positions.</text>
</comment>
<feature type="binding site" evidence="2">
    <location>
        <position position="137"/>
    </location>
    <ligand>
        <name>Fe cation</name>
        <dbReference type="ChEBI" id="CHEBI:24875"/>
    </ligand>
</feature>
<dbReference type="RefSeq" id="WP_316975391.1">
    <property type="nucleotide sequence ID" value="NZ_JAWIIJ010000025.1"/>
</dbReference>
<comment type="caution">
    <text evidence="3">The sequence shown here is derived from an EMBL/GenBank/DDBJ whole genome shotgun (WGS) entry which is preliminary data.</text>
</comment>
<proteinExistence type="inferred from homology"/>
<evidence type="ECO:0000313" key="4">
    <source>
        <dbReference type="Proteomes" id="UP001269819"/>
    </source>
</evidence>
<dbReference type="SUPFAM" id="SSF56420">
    <property type="entry name" value="Peptide deformylase"/>
    <property type="match status" value="1"/>
</dbReference>
<dbReference type="CDD" id="cd00487">
    <property type="entry name" value="Pep_deformylase"/>
    <property type="match status" value="1"/>
</dbReference>
<protein>
    <recommendedName>
        <fullName evidence="2">Peptide deformylase</fullName>
        <shortName evidence="2">PDF</shortName>
        <ecNumber evidence="2">3.5.1.88</ecNumber>
    </recommendedName>
    <alternativeName>
        <fullName evidence="2">Polypeptide deformylase</fullName>
    </alternativeName>
</protein>
<dbReference type="GO" id="GO:0042586">
    <property type="term" value="F:peptide deformylase activity"/>
    <property type="evidence" value="ECO:0007669"/>
    <property type="project" value="UniProtKB-EC"/>
</dbReference>
<feature type="active site" evidence="2">
    <location>
        <position position="134"/>
    </location>
</feature>
<dbReference type="Proteomes" id="UP001269819">
    <property type="component" value="Unassembled WGS sequence"/>
</dbReference>
<dbReference type="PRINTS" id="PR01576">
    <property type="entry name" value="PDEFORMYLASE"/>
</dbReference>
<comment type="catalytic activity">
    <reaction evidence="2">
        <text>N-terminal N-formyl-L-methionyl-[peptide] + H2O = N-terminal L-methionyl-[peptide] + formate</text>
        <dbReference type="Rhea" id="RHEA:24420"/>
        <dbReference type="Rhea" id="RHEA-COMP:10639"/>
        <dbReference type="Rhea" id="RHEA-COMP:10640"/>
        <dbReference type="ChEBI" id="CHEBI:15377"/>
        <dbReference type="ChEBI" id="CHEBI:15740"/>
        <dbReference type="ChEBI" id="CHEBI:49298"/>
        <dbReference type="ChEBI" id="CHEBI:64731"/>
        <dbReference type="EC" id="3.5.1.88"/>
    </reaction>
</comment>
<keyword evidence="4" id="KW-1185">Reference proteome</keyword>
<dbReference type="InterPro" id="IPR023635">
    <property type="entry name" value="Peptide_deformylase"/>
</dbReference>
<gene>
    <name evidence="2 3" type="primary">def</name>
    <name evidence="3" type="ORF">RYS15_20595</name>
</gene>
<dbReference type="PANTHER" id="PTHR10458:SF22">
    <property type="entry name" value="PEPTIDE DEFORMYLASE"/>
    <property type="match status" value="1"/>
</dbReference>
<dbReference type="PANTHER" id="PTHR10458">
    <property type="entry name" value="PEPTIDE DEFORMYLASE"/>
    <property type="match status" value="1"/>
</dbReference>
<keyword evidence="2" id="KW-0479">Metal-binding</keyword>
<dbReference type="NCBIfam" id="TIGR00079">
    <property type="entry name" value="pept_deformyl"/>
    <property type="match status" value="1"/>
</dbReference>
<reference evidence="3 4" key="1">
    <citation type="submission" date="2023-10" db="EMBL/GenBank/DDBJ databases">
        <title>Characteristics and mechanism of a salt-tolerant marine origin heterotrophic nitrifying- aerobic denitrifying bacteria Marinobacter xestospongiae HN1.</title>
        <authorList>
            <person name="Qi R."/>
        </authorList>
    </citation>
    <scope>NUCLEOTIDE SEQUENCE [LARGE SCALE GENOMIC DNA]</scope>
    <source>
        <strain evidence="3 4">HN1</strain>
    </source>
</reference>
<dbReference type="PIRSF" id="PIRSF004749">
    <property type="entry name" value="Pep_def"/>
    <property type="match status" value="1"/>
</dbReference>
<feature type="binding site" evidence="2">
    <location>
        <position position="133"/>
    </location>
    <ligand>
        <name>Fe cation</name>
        <dbReference type="ChEBI" id="CHEBI:24875"/>
    </ligand>
</feature>
<evidence type="ECO:0000313" key="3">
    <source>
        <dbReference type="EMBL" id="MDV2081097.1"/>
    </source>
</evidence>
<evidence type="ECO:0000256" key="2">
    <source>
        <dbReference type="HAMAP-Rule" id="MF_00163"/>
    </source>
</evidence>
<evidence type="ECO:0000256" key="1">
    <source>
        <dbReference type="ARBA" id="ARBA00010759"/>
    </source>
</evidence>
<keyword evidence="2" id="KW-0648">Protein biosynthesis</keyword>
<dbReference type="HAMAP" id="MF_00163">
    <property type="entry name" value="Pep_deformylase"/>
    <property type="match status" value="1"/>
</dbReference>
<dbReference type="EC" id="3.5.1.88" evidence="2"/>
<sequence length="171" mass="18905">MAVLPILTLPDSRLRRPARPVTSFSDAATLVRDMLDTLYVTTNGIGLAATQVGRPEAVVVIDLSANRDQPLVLINPEITHTQGQRVDQEGCLSVPDYTAEVTRYETIGLAAYDLEGQCREWVESGFLATVIQHELDHLQGRLFIDHLPPVKRRLAQKKLAKQGRRARGALA</sequence>
<comment type="similarity">
    <text evidence="1 2">Belongs to the polypeptide deformylase family.</text>
</comment>
<dbReference type="InterPro" id="IPR036821">
    <property type="entry name" value="Peptide_deformylase_sf"/>
</dbReference>
<dbReference type="Pfam" id="PF01327">
    <property type="entry name" value="Pep_deformylase"/>
    <property type="match status" value="1"/>
</dbReference>
<keyword evidence="2" id="KW-0408">Iron</keyword>
<dbReference type="Gene3D" id="3.90.45.10">
    <property type="entry name" value="Peptide deformylase"/>
    <property type="match status" value="1"/>
</dbReference>